<organism evidence="2 3">
    <name type="scientific">Chenopodium quinoa</name>
    <name type="common">Quinoa</name>
    <dbReference type="NCBI Taxonomy" id="63459"/>
    <lineage>
        <taxon>Eukaryota</taxon>
        <taxon>Viridiplantae</taxon>
        <taxon>Streptophyta</taxon>
        <taxon>Embryophyta</taxon>
        <taxon>Tracheophyta</taxon>
        <taxon>Spermatophyta</taxon>
        <taxon>Magnoliopsida</taxon>
        <taxon>eudicotyledons</taxon>
        <taxon>Gunneridae</taxon>
        <taxon>Pentapetalae</taxon>
        <taxon>Caryophyllales</taxon>
        <taxon>Chenopodiaceae</taxon>
        <taxon>Chenopodioideae</taxon>
        <taxon>Atripliceae</taxon>
        <taxon>Chenopodium</taxon>
    </lineage>
</organism>
<dbReference type="EnsemblPlants" id="AUR62011531-RA">
    <property type="protein sequence ID" value="AUR62011531-RA:cds"/>
    <property type="gene ID" value="AUR62011531"/>
</dbReference>
<accession>A0A803LEC5</accession>
<keyword evidence="3" id="KW-1185">Reference proteome</keyword>
<evidence type="ECO:0000256" key="1">
    <source>
        <dbReference type="SAM" id="MobiDB-lite"/>
    </source>
</evidence>
<dbReference type="PANTHER" id="PTHR11439">
    <property type="entry name" value="GAG-POL-RELATED RETROTRANSPOSON"/>
    <property type="match status" value="1"/>
</dbReference>
<dbReference type="AlphaFoldDB" id="A0A803LEC5"/>
<evidence type="ECO:0000313" key="2">
    <source>
        <dbReference type="EnsemblPlants" id="AUR62011531-RA:cds"/>
    </source>
</evidence>
<reference evidence="2" key="1">
    <citation type="journal article" date="2017" name="Nature">
        <title>The genome of Chenopodium quinoa.</title>
        <authorList>
            <person name="Jarvis D.E."/>
            <person name="Ho Y.S."/>
            <person name="Lightfoot D.J."/>
            <person name="Schmoeckel S.M."/>
            <person name="Li B."/>
            <person name="Borm T.J.A."/>
            <person name="Ohyanagi H."/>
            <person name="Mineta K."/>
            <person name="Michell C.T."/>
            <person name="Saber N."/>
            <person name="Kharbatia N.M."/>
            <person name="Rupper R.R."/>
            <person name="Sharp A.R."/>
            <person name="Dally N."/>
            <person name="Boughton B.A."/>
            <person name="Woo Y.H."/>
            <person name="Gao G."/>
            <person name="Schijlen E.G.W.M."/>
            <person name="Guo X."/>
            <person name="Momin A.A."/>
            <person name="Negrao S."/>
            <person name="Al-Babili S."/>
            <person name="Gehring C."/>
            <person name="Roessner U."/>
            <person name="Jung C."/>
            <person name="Murphy K."/>
            <person name="Arold S.T."/>
            <person name="Gojobori T."/>
            <person name="van der Linden C.G."/>
            <person name="van Loo E.N."/>
            <person name="Jellen E.N."/>
            <person name="Maughan P.J."/>
            <person name="Tester M."/>
        </authorList>
    </citation>
    <scope>NUCLEOTIDE SEQUENCE [LARGE SCALE GENOMIC DNA]</scope>
    <source>
        <strain evidence="2">cv. PI 614886</strain>
    </source>
</reference>
<reference evidence="2" key="2">
    <citation type="submission" date="2021-03" db="UniProtKB">
        <authorList>
            <consortium name="EnsemblPlants"/>
        </authorList>
    </citation>
    <scope>IDENTIFICATION</scope>
</reference>
<dbReference type="OMA" id="MIAVMRI"/>
<evidence type="ECO:0000313" key="3">
    <source>
        <dbReference type="Proteomes" id="UP000596660"/>
    </source>
</evidence>
<name>A0A803LEC5_CHEQI</name>
<sequence>MTPDPITQVGNTADVAPETSVSSPPSTSIPSNEHPSLTPVLSDEHSPDNSPVEVTSKNSETDNVPETNNFSSDVALDRYQLPPRSTRGIPPRRYDPKYESQQSRYPVEKISNENLSSMAIAFSASLYSSDIPKTVEDALGNKKWKQAMEEKTGMLDCKPAETPIATNHGLQILEGAKLAEREQYQKIVGKLIYLAQTRPDIAYAVGVVSRFMHLPQIQHMIAVMRILRYLKGTSCTGIYFAQNGHLDLIAYTDADWAGDRDDRKSTSGYFTLVGGNLVTWRSKKQKVVALSSAEAEFRRIAKGITEILWIRKLMKELGFPQKTA</sequence>
<dbReference type="InterPro" id="IPR043502">
    <property type="entry name" value="DNA/RNA_pol_sf"/>
</dbReference>
<feature type="region of interest" description="Disordered" evidence="1">
    <location>
        <begin position="1"/>
        <end position="103"/>
    </location>
</feature>
<dbReference type="SUPFAM" id="SSF56672">
    <property type="entry name" value="DNA/RNA polymerases"/>
    <property type="match status" value="1"/>
</dbReference>
<feature type="compositionally biased region" description="Polar residues" evidence="1">
    <location>
        <begin position="48"/>
        <end position="72"/>
    </location>
</feature>
<dbReference type="CDD" id="cd09272">
    <property type="entry name" value="RNase_HI_RT_Ty1"/>
    <property type="match status" value="1"/>
</dbReference>
<dbReference type="Proteomes" id="UP000596660">
    <property type="component" value="Unplaced"/>
</dbReference>
<proteinExistence type="predicted"/>
<protein>
    <submittedName>
        <fullName evidence="2">Uncharacterized protein</fullName>
    </submittedName>
</protein>
<dbReference type="Gramene" id="AUR62011531-RA">
    <property type="protein sequence ID" value="AUR62011531-RA:cds"/>
    <property type="gene ID" value="AUR62011531"/>
</dbReference>
<dbReference type="PANTHER" id="PTHR11439:SF482">
    <property type="entry name" value="GAG-PRE-INTEGRASE DOMAIN-CONTAINING PROTEIN"/>
    <property type="match status" value="1"/>
</dbReference>
<feature type="compositionally biased region" description="Low complexity" evidence="1">
    <location>
        <begin position="17"/>
        <end position="31"/>
    </location>
</feature>